<sequence>MSVETGDDEHAVVLGEADRYGSLRPQPATAPARGRLVRTSAACLAAVALGCASARPNAGIDTGSSHPASAPRPVVSSLTIARIGTQIVRCDTGEGNLGGAGAAAPLTLPEVTSCTP</sequence>
<dbReference type="RefSeq" id="WP_345501775.1">
    <property type="nucleotide sequence ID" value="NZ_BAABLO010000004.1"/>
</dbReference>
<evidence type="ECO:0000313" key="2">
    <source>
        <dbReference type="Proteomes" id="UP001500556"/>
    </source>
</evidence>
<gene>
    <name evidence="1" type="ORF">GCM10025782_11550</name>
</gene>
<keyword evidence="2" id="KW-1185">Reference proteome</keyword>
<accession>A0ABP8XYS2</accession>
<dbReference type="EMBL" id="BAABLO010000004">
    <property type="protein sequence ID" value="GAA4716296.1"/>
    <property type="molecule type" value="Genomic_DNA"/>
</dbReference>
<dbReference type="Proteomes" id="UP001500556">
    <property type="component" value="Unassembled WGS sequence"/>
</dbReference>
<reference evidence="2" key="1">
    <citation type="journal article" date="2019" name="Int. J. Syst. Evol. Microbiol.">
        <title>The Global Catalogue of Microorganisms (GCM) 10K type strain sequencing project: providing services to taxonomists for standard genome sequencing and annotation.</title>
        <authorList>
            <consortium name="The Broad Institute Genomics Platform"/>
            <consortium name="The Broad Institute Genome Sequencing Center for Infectious Disease"/>
            <person name="Wu L."/>
            <person name="Ma J."/>
        </authorList>
    </citation>
    <scope>NUCLEOTIDE SEQUENCE [LARGE SCALE GENOMIC DNA]</scope>
    <source>
        <strain evidence="2">JCM 18961</strain>
    </source>
</reference>
<name>A0ABP8XYS2_9MICO</name>
<evidence type="ECO:0000313" key="1">
    <source>
        <dbReference type="EMBL" id="GAA4716296.1"/>
    </source>
</evidence>
<proteinExistence type="predicted"/>
<comment type="caution">
    <text evidence="1">The sequence shown here is derived from an EMBL/GenBank/DDBJ whole genome shotgun (WGS) entry which is preliminary data.</text>
</comment>
<protein>
    <submittedName>
        <fullName evidence="1">Uncharacterized protein</fullName>
    </submittedName>
</protein>
<organism evidence="1 2">
    <name type="scientific">Pedococcus ginsenosidimutans</name>
    <dbReference type="NCBI Taxonomy" id="490570"/>
    <lineage>
        <taxon>Bacteria</taxon>
        <taxon>Bacillati</taxon>
        <taxon>Actinomycetota</taxon>
        <taxon>Actinomycetes</taxon>
        <taxon>Micrococcales</taxon>
        <taxon>Intrasporangiaceae</taxon>
        <taxon>Pedococcus</taxon>
    </lineage>
</organism>